<dbReference type="OrthoDB" id="8141296at2"/>
<evidence type="ECO:0000313" key="8">
    <source>
        <dbReference type="EMBL" id="TCB98167.1"/>
    </source>
</evidence>
<dbReference type="CDD" id="cd00737">
    <property type="entry name" value="lyz_endolysin_autolysin"/>
    <property type="match status" value="1"/>
</dbReference>
<evidence type="ECO:0000256" key="6">
    <source>
        <dbReference type="ARBA" id="ARBA00023295"/>
    </source>
</evidence>
<dbReference type="PANTHER" id="PTHR38107">
    <property type="match status" value="1"/>
</dbReference>
<dbReference type="Proteomes" id="UP000291793">
    <property type="component" value="Unassembled WGS sequence"/>
</dbReference>
<evidence type="ECO:0000256" key="3">
    <source>
        <dbReference type="ARBA" id="ARBA00022638"/>
    </source>
</evidence>
<dbReference type="InterPro" id="IPR002196">
    <property type="entry name" value="Glyco_hydro_24"/>
</dbReference>
<dbReference type="Gene3D" id="1.10.530.40">
    <property type="match status" value="1"/>
</dbReference>
<dbReference type="GO" id="GO:0003796">
    <property type="term" value="F:lysozyme activity"/>
    <property type="evidence" value="ECO:0007669"/>
    <property type="project" value="UniProtKB-EC"/>
</dbReference>
<accession>A0A4R0GMN6</accession>
<organism evidence="8 9">
    <name type="scientific">Kosakonia quasisacchari</name>
    <dbReference type="NCBI Taxonomy" id="2529380"/>
    <lineage>
        <taxon>Bacteria</taxon>
        <taxon>Pseudomonadati</taxon>
        <taxon>Pseudomonadota</taxon>
        <taxon>Gammaproteobacteria</taxon>
        <taxon>Enterobacterales</taxon>
        <taxon>Enterobacteriaceae</taxon>
        <taxon>Kosakonia</taxon>
    </lineage>
</organism>
<dbReference type="FunFam" id="1.10.530.40:FF:000004">
    <property type="entry name" value="Lysozyme"/>
    <property type="match status" value="1"/>
</dbReference>
<dbReference type="InterPro" id="IPR033907">
    <property type="entry name" value="Endolysin_autolysin"/>
</dbReference>
<proteinExistence type="inferred from homology"/>
<gene>
    <name evidence="8" type="ORF">E0L21_22635</name>
</gene>
<keyword evidence="6 7" id="KW-0326">Glycosidase</keyword>
<keyword evidence="9" id="KW-1185">Reference proteome</keyword>
<evidence type="ECO:0000256" key="7">
    <source>
        <dbReference type="RuleBase" id="RU003788"/>
    </source>
</evidence>
<dbReference type="PANTHER" id="PTHR38107:SF3">
    <property type="entry name" value="LYSOZYME RRRD-RELATED"/>
    <property type="match status" value="1"/>
</dbReference>
<dbReference type="RefSeq" id="WP_131413478.1">
    <property type="nucleotide sequence ID" value="NZ_SJOP01000029.1"/>
</dbReference>
<dbReference type="GO" id="GO:0016998">
    <property type="term" value="P:cell wall macromolecule catabolic process"/>
    <property type="evidence" value="ECO:0007669"/>
    <property type="project" value="InterPro"/>
</dbReference>
<keyword evidence="5" id="KW-1035">Host cytoplasm</keyword>
<comment type="catalytic activity">
    <reaction evidence="1 7">
        <text>Hydrolysis of (1-&gt;4)-beta-linkages between N-acetylmuramic acid and N-acetyl-D-glucosamine residues in a peptidoglycan and between N-acetyl-D-glucosamine residues in chitodextrins.</text>
        <dbReference type="EC" id="3.2.1.17"/>
    </reaction>
</comment>
<keyword evidence="3 7" id="KW-0081">Bacteriolytic enzyme</keyword>
<dbReference type="EMBL" id="SJOP01000029">
    <property type="protein sequence ID" value="TCB98167.1"/>
    <property type="molecule type" value="Genomic_DNA"/>
</dbReference>
<dbReference type="InterPro" id="IPR051018">
    <property type="entry name" value="Bacteriophage_GH24"/>
</dbReference>
<dbReference type="EC" id="3.2.1.17" evidence="7"/>
<keyword evidence="4 7" id="KW-0378">Hydrolase</keyword>
<name>A0A4R0GMN6_9ENTR</name>
<evidence type="ECO:0000256" key="2">
    <source>
        <dbReference type="ARBA" id="ARBA00022529"/>
    </source>
</evidence>
<dbReference type="GO" id="GO:0009253">
    <property type="term" value="P:peptidoglycan catabolic process"/>
    <property type="evidence" value="ECO:0007669"/>
    <property type="project" value="InterPro"/>
</dbReference>
<protein>
    <recommendedName>
        <fullName evidence="7">Lysozyme</fullName>
        <ecNumber evidence="7">3.2.1.17</ecNumber>
    </recommendedName>
</protein>
<evidence type="ECO:0000256" key="4">
    <source>
        <dbReference type="ARBA" id="ARBA00022801"/>
    </source>
</evidence>
<dbReference type="GO" id="GO:0042742">
    <property type="term" value="P:defense response to bacterium"/>
    <property type="evidence" value="ECO:0007669"/>
    <property type="project" value="UniProtKB-KW"/>
</dbReference>
<dbReference type="Pfam" id="PF00959">
    <property type="entry name" value="Phage_lysozyme"/>
    <property type="match status" value="1"/>
</dbReference>
<evidence type="ECO:0000256" key="1">
    <source>
        <dbReference type="ARBA" id="ARBA00000632"/>
    </source>
</evidence>
<dbReference type="SUPFAM" id="SSF53955">
    <property type="entry name" value="Lysozyme-like"/>
    <property type="match status" value="1"/>
</dbReference>
<dbReference type="InterPro" id="IPR023347">
    <property type="entry name" value="Lysozyme_dom_sf"/>
</dbReference>
<comment type="caution">
    <text evidence="8">The sequence shown here is derived from an EMBL/GenBank/DDBJ whole genome shotgun (WGS) entry which is preliminary data.</text>
</comment>
<evidence type="ECO:0000256" key="5">
    <source>
        <dbReference type="ARBA" id="ARBA00023200"/>
    </source>
</evidence>
<comment type="similarity">
    <text evidence="7">Belongs to the glycosyl hydrolase 24 family.</text>
</comment>
<dbReference type="InterPro" id="IPR034690">
    <property type="entry name" value="Endolysin_T4_type"/>
</dbReference>
<reference evidence="8 9" key="1">
    <citation type="submission" date="2019-02" db="EMBL/GenBank/DDBJ databases">
        <title>The draft genome of Kosakonia quasisacchari strain WCHKQ120001.</title>
        <authorList>
            <person name="Wang C."/>
            <person name="Feng Y."/>
            <person name="Zong Z."/>
        </authorList>
    </citation>
    <scope>NUCLEOTIDE SEQUENCE [LARGE SCALE GENOMIC DNA]</scope>
    <source>
        <strain evidence="8 9">WCHKQ120001</strain>
    </source>
</reference>
<keyword evidence="2 7" id="KW-0929">Antimicrobial</keyword>
<dbReference type="GO" id="GO:0031640">
    <property type="term" value="P:killing of cells of another organism"/>
    <property type="evidence" value="ECO:0007669"/>
    <property type="project" value="UniProtKB-KW"/>
</dbReference>
<dbReference type="AlphaFoldDB" id="A0A4R0GMN6"/>
<dbReference type="InterPro" id="IPR023346">
    <property type="entry name" value="Lysozyme-like_dom_sf"/>
</dbReference>
<evidence type="ECO:0000313" key="9">
    <source>
        <dbReference type="Proteomes" id="UP000291793"/>
    </source>
</evidence>
<dbReference type="HAMAP" id="MF_04110">
    <property type="entry name" value="ENDOLYSIN_T4"/>
    <property type="match status" value="1"/>
</dbReference>
<sequence>MMQISDKGIALIKQFEGLRLTAYQDSVGVWTIGYGWAQPVDGKPIRAGMTIKEETAERLLRTGLVSYESDVSKLVKVKLTQGQFDALVSFAYNLGARALSTSTLLKKLNAGDYRGAADEFLRWNKAGGQVLAGLSRRRAAERELFLGGA</sequence>